<dbReference type="EMBL" id="JACGWT010000005">
    <property type="protein sequence ID" value="MBA8795438.1"/>
    <property type="molecule type" value="Genomic_DNA"/>
</dbReference>
<evidence type="ECO:0000313" key="3">
    <source>
        <dbReference type="Proteomes" id="UP000523079"/>
    </source>
</evidence>
<dbReference type="InterPro" id="IPR036653">
    <property type="entry name" value="CinA-like_C"/>
</dbReference>
<protein>
    <submittedName>
        <fullName evidence="2">Nicotinamide-nucleotide amidase</fullName>
        <ecNumber evidence="2">3.5.1.42</ecNumber>
    </submittedName>
</protein>
<dbReference type="InterPro" id="IPR008136">
    <property type="entry name" value="CinA_C"/>
</dbReference>
<sequence>MADPDPAYPAAVAVITALVQRGETVATCESLTGGLVGAAMTAVAGSSAAYRGGLVSYATDLKHTLAGVPQDLLEAQGAVAADTAAAMARGTAERCGADWGLATTGVAGPDPQEGHPPGTVFVAVVGAGAEPVVDRLALSGSRDEIRRASVQRLLERFAAVLAEAR</sequence>
<proteinExistence type="predicted"/>
<accession>A0A7W3IUE2</accession>
<organism evidence="2 3">
    <name type="scientific">Microlunatus kandeliicorticis</name>
    <dbReference type="NCBI Taxonomy" id="1759536"/>
    <lineage>
        <taxon>Bacteria</taxon>
        <taxon>Bacillati</taxon>
        <taxon>Actinomycetota</taxon>
        <taxon>Actinomycetes</taxon>
        <taxon>Propionibacteriales</taxon>
        <taxon>Propionibacteriaceae</taxon>
        <taxon>Microlunatus</taxon>
    </lineage>
</organism>
<dbReference type="Pfam" id="PF02464">
    <property type="entry name" value="CinA"/>
    <property type="match status" value="1"/>
</dbReference>
<dbReference type="GO" id="GO:0019159">
    <property type="term" value="F:nicotinamide-nucleotide amidase activity"/>
    <property type="evidence" value="ECO:0007669"/>
    <property type="project" value="UniProtKB-EC"/>
</dbReference>
<dbReference type="RefSeq" id="WP_182561060.1">
    <property type="nucleotide sequence ID" value="NZ_JACGWT010000005.1"/>
</dbReference>
<keyword evidence="2" id="KW-0378">Hydrolase</keyword>
<dbReference type="Proteomes" id="UP000523079">
    <property type="component" value="Unassembled WGS sequence"/>
</dbReference>
<dbReference type="NCBIfam" id="TIGR00199">
    <property type="entry name" value="PncC_domain"/>
    <property type="match status" value="1"/>
</dbReference>
<evidence type="ECO:0000313" key="2">
    <source>
        <dbReference type="EMBL" id="MBA8795438.1"/>
    </source>
</evidence>
<dbReference type="EC" id="3.5.1.42" evidence="2"/>
<evidence type="ECO:0000259" key="1">
    <source>
        <dbReference type="Pfam" id="PF02464"/>
    </source>
</evidence>
<gene>
    <name evidence="2" type="ORF">FHX74_003074</name>
</gene>
<reference evidence="2 3" key="1">
    <citation type="submission" date="2020-07" db="EMBL/GenBank/DDBJ databases">
        <title>Sequencing the genomes of 1000 actinobacteria strains.</title>
        <authorList>
            <person name="Klenk H.-P."/>
        </authorList>
    </citation>
    <scope>NUCLEOTIDE SEQUENCE [LARGE SCALE GENOMIC DNA]</scope>
    <source>
        <strain evidence="2 3">DSM 100723</strain>
    </source>
</reference>
<dbReference type="Gene3D" id="3.90.950.20">
    <property type="entry name" value="CinA-like"/>
    <property type="match status" value="1"/>
</dbReference>
<feature type="domain" description="CinA C-terminal" evidence="1">
    <location>
        <begin position="12"/>
        <end position="158"/>
    </location>
</feature>
<keyword evidence="3" id="KW-1185">Reference proteome</keyword>
<comment type="caution">
    <text evidence="2">The sequence shown here is derived from an EMBL/GenBank/DDBJ whole genome shotgun (WGS) entry which is preliminary data.</text>
</comment>
<dbReference type="SUPFAM" id="SSF142433">
    <property type="entry name" value="CinA-like"/>
    <property type="match status" value="1"/>
</dbReference>
<dbReference type="AlphaFoldDB" id="A0A7W3IUE2"/>
<name>A0A7W3IUE2_9ACTN</name>